<dbReference type="InterPro" id="IPR003439">
    <property type="entry name" value="ABC_transporter-like_ATP-bd"/>
</dbReference>
<dbReference type="PANTHER" id="PTHR24221">
    <property type="entry name" value="ATP-BINDING CASSETTE SUB-FAMILY B"/>
    <property type="match status" value="1"/>
</dbReference>
<gene>
    <name evidence="12" type="ORF">IC608_07300</name>
</gene>
<dbReference type="CDD" id="cd03253">
    <property type="entry name" value="ABCC_ATM1_transporter"/>
    <property type="match status" value="1"/>
</dbReference>
<dbReference type="InterPro" id="IPR036640">
    <property type="entry name" value="ABC1_TM_sf"/>
</dbReference>
<dbReference type="RefSeq" id="WP_191774069.1">
    <property type="nucleotide sequence ID" value="NZ_JACYFU010000002.1"/>
</dbReference>
<dbReference type="InterPro" id="IPR003593">
    <property type="entry name" value="AAA+_ATPase"/>
</dbReference>
<dbReference type="PANTHER" id="PTHR24221:SF654">
    <property type="entry name" value="ATP-BINDING CASSETTE SUB-FAMILY B MEMBER 6"/>
    <property type="match status" value="1"/>
</dbReference>
<evidence type="ECO:0000256" key="4">
    <source>
        <dbReference type="ARBA" id="ARBA00022741"/>
    </source>
</evidence>
<dbReference type="CDD" id="cd18582">
    <property type="entry name" value="ABC_6TM_ATM1_ABCB7"/>
    <property type="match status" value="1"/>
</dbReference>
<dbReference type="AlphaFoldDB" id="A0A927FS87"/>
<dbReference type="InterPro" id="IPR039421">
    <property type="entry name" value="Type_1_exporter"/>
</dbReference>
<evidence type="ECO:0000313" key="12">
    <source>
        <dbReference type="EMBL" id="MBD8065275.1"/>
    </source>
</evidence>
<dbReference type="GO" id="GO:0005524">
    <property type="term" value="F:ATP binding"/>
    <property type="evidence" value="ECO:0007669"/>
    <property type="project" value="UniProtKB-KW"/>
</dbReference>
<accession>A0A927FS87</accession>
<organism evidence="12 13">
    <name type="scientific">Devosia oryzisoli</name>
    <dbReference type="NCBI Taxonomy" id="2774138"/>
    <lineage>
        <taxon>Bacteria</taxon>
        <taxon>Pseudomonadati</taxon>
        <taxon>Pseudomonadota</taxon>
        <taxon>Alphaproteobacteria</taxon>
        <taxon>Hyphomicrobiales</taxon>
        <taxon>Devosiaceae</taxon>
        <taxon>Devosia</taxon>
    </lineage>
</organism>
<keyword evidence="6 9" id="KW-1133">Transmembrane helix</keyword>
<dbReference type="Gene3D" id="1.20.1560.10">
    <property type="entry name" value="ABC transporter type 1, transmembrane domain"/>
    <property type="match status" value="1"/>
</dbReference>
<keyword evidence="5 12" id="KW-0067">ATP-binding</keyword>
<comment type="similarity">
    <text evidence="2">Belongs to the ABC transporter superfamily.</text>
</comment>
<evidence type="ECO:0000256" key="7">
    <source>
        <dbReference type="ARBA" id="ARBA00023136"/>
    </source>
</evidence>
<evidence type="ECO:0000256" key="5">
    <source>
        <dbReference type="ARBA" id="ARBA00022840"/>
    </source>
</evidence>
<proteinExistence type="inferred from homology"/>
<comment type="caution">
    <text evidence="12">The sequence shown here is derived from an EMBL/GenBank/DDBJ whole genome shotgun (WGS) entry which is preliminary data.</text>
</comment>
<evidence type="ECO:0000256" key="3">
    <source>
        <dbReference type="ARBA" id="ARBA00022692"/>
    </source>
</evidence>
<dbReference type="FunFam" id="3.40.50.300:FF:003468">
    <property type="entry name" value="ABC transporter"/>
    <property type="match status" value="1"/>
</dbReference>
<reference evidence="12" key="1">
    <citation type="submission" date="2020-09" db="EMBL/GenBank/DDBJ databases">
        <title>Genome seq and assembly of Devosia sp.</title>
        <authorList>
            <person name="Chhetri G."/>
        </authorList>
    </citation>
    <scope>NUCLEOTIDE SEQUENCE</scope>
    <source>
        <strain evidence="12">PTR5</strain>
    </source>
</reference>
<dbReference type="SUPFAM" id="SSF52540">
    <property type="entry name" value="P-loop containing nucleoside triphosphate hydrolases"/>
    <property type="match status" value="1"/>
</dbReference>
<dbReference type="PROSITE" id="PS50929">
    <property type="entry name" value="ABC_TM1F"/>
    <property type="match status" value="1"/>
</dbReference>
<dbReference type="GO" id="GO:0005886">
    <property type="term" value="C:plasma membrane"/>
    <property type="evidence" value="ECO:0007669"/>
    <property type="project" value="UniProtKB-SubCell"/>
</dbReference>
<feature type="domain" description="ABC transmembrane type-1" evidence="11">
    <location>
        <begin position="43"/>
        <end position="333"/>
    </location>
</feature>
<dbReference type="InterPro" id="IPR017871">
    <property type="entry name" value="ABC_transporter-like_CS"/>
</dbReference>
<evidence type="ECO:0000256" key="8">
    <source>
        <dbReference type="SAM" id="MobiDB-lite"/>
    </source>
</evidence>
<dbReference type="SMART" id="SM00382">
    <property type="entry name" value="AAA"/>
    <property type="match status" value="1"/>
</dbReference>
<evidence type="ECO:0000256" key="6">
    <source>
        <dbReference type="ARBA" id="ARBA00022989"/>
    </source>
</evidence>
<dbReference type="Proteomes" id="UP000654108">
    <property type="component" value="Unassembled WGS sequence"/>
</dbReference>
<dbReference type="Gene3D" id="3.40.50.300">
    <property type="entry name" value="P-loop containing nucleotide triphosphate hydrolases"/>
    <property type="match status" value="1"/>
</dbReference>
<comment type="subcellular location">
    <subcellularLocation>
        <location evidence="1">Cell membrane</location>
        <topology evidence="1">Multi-pass membrane protein</topology>
    </subcellularLocation>
</comment>
<dbReference type="PROSITE" id="PS50893">
    <property type="entry name" value="ABC_TRANSPORTER_2"/>
    <property type="match status" value="1"/>
</dbReference>
<evidence type="ECO:0000259" key="11">
    <source>
        <dbReference type="PROSITE" id="PS50929"/>
    </source>
</evidence>
<name>A0A927FS87_9HYPH</name>
<keyword evidence="3 9" id="KW-0812">Transmembrane</keyword>
<evidence type="ECO:0000256" key="9">
    <source>
        <dbReference type="SAM" id="Phobius"/>
    </source>
</evidence>
<dbReference type="EMBL" id="JACYFU010000002">
    <property type="protein sequence ID" value="MBD8065275.1"/>
    <property type="molecule type" value="Genomic_DNA"/>
</dbReference>
<feature type="domain" description="ABC transporter" evidence="10">
    <location>
        <begin position="367"/>
        <end position="601"/>
    </location>
</feature>
<feature type="region of interest" description="Disordered" evidence="8">
    <location>
        <begin position="606"/>
        <end position="631"/>
    </location>
</feature>
<dbReference type="PROSITE" id="PS00211">
    <property type="entry name" value="ABC_TRANSPORTER_1"/>
    <property type="match status" value="1"/>
</dbReference>
<keyword evidence="4" id="KW-0547">Nucleotide-binding</keyword>
<dbReference type="Pfam" id="PF00005">
    <property type="entry name" value="ABC_tran"/>
    <property type="match status" value="1"/>
</dbReference>
<feature type="transmembrane region" description="Helical" evidence="9">
    <location>
        <begin position="160"/>
        <end position="182"/>
    </location>
</feature>
<dbReference type="InterPro" id="IPR027417">
    <property type="entry name" value="P-loop_NTPase"/>
</dbReference>
<evidence type="ECO:0000256" key="1">
    <source>
        <dbReference type="ARBA" id="ARBA00004651"/>
    </source>
</evidence>
<evidence type="ECO:0000313" key="13">
    <source>
        <dbReference type="Proteomes" id="UP000654108"/>
    </source>
</evidence>
<dbReference type="SUPFAM" id="SSF90123">
    <property type="entry name" value="ABC transporter transmembrane region"/>
    <property type="match status" value="1"/>
</dbReference>
<feature type="transmembrane region" description="Helical" evidence="9">
    <location>
        <begin position="42"/>
        <end position="63"/>
    </location>
</feature>
<evidence type="ECO:0000256" key="2">
    <source>
        <dbReference type="ARBA" id="ARBA00005417"/>
    </source>
</evidence>
<dbReference type="GO" id="GO:0140359">
    <property type="term" value="F:ABC-type transporter activity"/>
    <property type="evidence" value="ECO:0007669"/>
    <property type="project" value="InterPro"/>
</dbReference>
<dbReference type="GO" id="GO:0016887">
    <property type="term" value="F:ATP hydrolysis activity"/>
    <property type="evidence" value="ECO:0007669"/>
    <property type="project" value="InterPro"/>
</dbReference>
<sequence length="631" mass="70166">MAHDSVEKKPSVNADEGSVFATVKNLWPYMWPSERPDLKLRVVFAMGALLLSKVATTLVPFAYKGIIDSLDGNGPDNALILGVAVPLVLAVAYVLGNIMDAGFQQLRDILFASVGQHAVRKLALQTFHHMHRLSLRFHLQRRTGGLSRVIERGVKGIETIVRFVVLNIAPTIVEFFVVAAIFIWMFGITYLGVLIAMIWGYLYFTIKASNWRISIRRDMNASDTDANGKAIDSLLNYETVKYFANEEMEARRFDGAMAKYERSAIRIWTSLGFLNFGQAVIFYGGFLVIAIMAILGVMNRTLTLGDFVLLNTFLLQIYRPLNMIGFVYRELRQALTDIEEMFKLLDRDPEIVDKPDAKPLQVTGPVIRFENVSFHYDPERPILKGVSFEVPAGETVAIVGPTGAGKSTISRLLFRFYDVTSGRITIDGQDLRDVTQESLRSAIGMVPQDTVLFNDTIGYNIEYGRPGASHEEVRAAARMAQVGPFIETLPHGYETQVGERGLKLSGGEKQRVAIARTILKAPPILILDEATSALDTKTERDIQSALDEVSRNRTSVVIAHRLSTVVNADQILVLRDGVVAERGSHAELLAQDGLYAQMWNRQREATEAEEALARTQNDPEGFVRRGPAAAE</sequence>
<feature type="transmembrane region" description="Helical" evidence="9">
    <location>
        <begin position="78"/>
        <end position="98"/>
    </location>
</feature>
<keyword evidence="13" id="KW-1185">Reference proteome</keyword>
<feature type="transmembrane region" description="Helical" evidence="9">
    <location>
        <begin position="188"/>
        <end position="206"/>
    </location>
</feature>
<dbReference type="InterPro" id="IPR011527">
    <property type="entry name" value="ABC1_TM_dom"/>
</dbReference>
<feature type="transmembrane region" description="Helical" evidence="9">
    <location>
        <begin position="267"/>
        <end position="295"/>
    </location>
</feature>
<dbReference type="Pfam" id="PF00664">
    <property type="entry name" value="ABC_membrane"/>
    <property type="match status" value="1"/>
</dbReference>
<keyword evidence="7 9" id="KW-0472">Membrane</keyword>
<protein>
    <submittedName>
        <fullName evidence="12">ABC transporter ATP-binding protein/permease</fullName>
    </submittedName>
</protein>
<evidence type="ECO:0000259" key="10">
    <source>
        <dbReference type="PROSITE" id="PS50893"/>
    </source>
</evidence>